<dbReference type="PROSITE" id="PS00608">
    <property type="entry name" value="GLYCOSYL_HYDROL_F2_2"/>
    <property type="match status" value="1"/>
</dbReference>
<dbReference type="OrthoDB" id="9801077at2"/>
<dbReference type="InterPro" id="IPR017853">
    <property type="entry name" value="GH"/>
</dbReference>
<dbReference type="InterPro" id="IPR006101">
    <property type="entry name" value="Glyco_hydro_2"/>
</dbReference>
<dbReference type="PANTHER" id="PTHR42732:SF1">
    <property type="entry name" value="BETA-MANNOSIDASE"/>
    <property type="match status" value="1"/>
</dbReference>
<dbReference type="SUPFAM" id="SSF51445">
    <property type="entry name" value="(Trans)glycosidases"/>
    <property type="match status" value="1"/>
</dbReference>
<dbReference type="Gene3D" id="2.60.120.260">
    <property type="entry name" value="Galactose-binding domain-like"/>
    <property type="match status" value="1"/>
</dbReference>
<evidence type="ECO:0000259" key="5">
    <source>
        <dbReference type="Pfam" id="PF00703"/>
    </source>
</evidence>
<dbReference type="InterPro" id="IPR023232">
    <property type="entry name" value="Glyco_hydro_2_AS"/>
</dbReference>
<dbReference type="InterPro" id="IPR040605">
    <property type="entry name" value="Glyco_hydro2_dom5"/>
</dbReference>
<dbReference type="Pfam" id="PF18565">
    <property type="entry name" value="Glyco_hydro2_C5"/>
    <property type="match status" value="1"/>
</dbReference>
<dbReference type="AlphaFoldDB" id="A0A4R0MX31"/>
<evidence type="ECO:0000256" key="3">
    <source>
        <dbReference type="ARBA" id="ARBA00023295"/>
    </source>
</evidence>
<dbReference type="SUPFAM" id="SSF49785">
    <property type="entry name" value="Galactose-binding domain-like"/>
    <property type="match status" value="1"/>
</dbReference>
<evidence type="ECO:0000259" key="7">
    <source>
        <dbReference type="Pfam" id="PF02837"/>
    </source>
</evidence>
<dbReference type="Pfam" id="PF02836">
    <property type="entry name" value="Glyco_hydro_2_C"/>
    <property type="match status" value="2"/>
</dbReference>
<dbReference type="Gene3D" id="3.20.20.80">
    <property type="entry name" value="Glycosidases"/>
    <property type="match status" value="1"/>
</dbReference>
<evidence type="ECO:0000313" key="11">
    <source>
        <dbReference type="Proteomes" id="UP000292884"/>
    </source>
</evidence>
<dbReference type="Gene3D" id="2.60.40.10">
    <property type="entry name" value="Immunoglobulins"/>
    <property type="match status" value="4"/>
</dbReference>
<sequence length="949" mass="106521">MLKYFPIIVFFLFINCLTTQAQVTNTREHISLDANWYFAFGHPYEPQKDFYNGTSYFSYLSKTGYGDGAAAPGFDDRYWRKLNLPHDWAVEQKFDKNASLSHGFNAVGRNFPNTSVGWYRKTIHIPTTDLGRKISIAFDGVSRNSIVWVNGHYLGTEPSGYHSFNYDITDYVNYGGENVIAVRADVTMEEGWFYEGAGIYRHVWLNKTNPLHVATNGTFVSTLLENDKAKIQALVTVKNDGLKDENFEVKQEVLNAEGKVLGTVKIEKLKINSLELKDFSSTISLKNPVLWSLENPYLHQLVTTISQNGKLIDVYKTTFGIRTIRFDADEGFFLNGKHIKIKGTNNHQDHAGLGVALPDELQYYRIGLLKAMGSNAYRCSHNPPTPELLDACDRLGMLVIDETRLMGTTDLHLNDLKRLMLRDRNHPSIISWSVGNEEWNIEGNITGARVAKTIQAFAKTIDTTRAITAAVSGGIGNGISTTIDMLGYNYIATKNTDEQHQKFPQQLSWGTEEGSTVATRGIYVDDLEKHYLAAYDKKQNDNFLSLENGWKHYASRAYLAGMFIWTGFDYRGEPTPFGWPSVVSYFGMLDLCGFPKDNNWYLKSWWTDEPTLHILPHWNWKGKEGKTFDVWVYSNCDEVELFLNSKSLGKKTMEKNGHLEWKVNYAPGNLKAVGFKNGKKTLTDAVNTTEQAAVIVAKQDKILVENSKVAVVTISVADKKGLNVPTANNNLSFELSGPGKIIGVGNGDPTSLAPEKFLEKIETFPIHSLKEKIVDNMAVVDGIAANYNDQQWKPAFKDERNASFAERAKALIYRGTVDLPEIPKGAKVTFFYKCVGPQQSIYMNGVKLAGNLAQNKKGYEYIIDEKLIKVGKNTVAVIATPFVKQNSWDSFNTDLGLFQIYTPAPQWKRNLFNGLAQVIVEATGEEGEIKLQTNSAGLKSSTLLLQIKK</sequence>
<accession>A0A4R0MX31</accession>
<dbReference type="Pfam" id="PF00703">
    <property type="entry name" value="Glyco_hydro_2"/>
    <property type="match status" value="1"/>
</dbReference>
<dbReference type="SUPFAM" id="SSF49303">
    <property type="entry name" value="beta-Galactosidase/glucuronidase domain"/>
    <property type="match status" value="1"/>
</dbReference>
<feature type="domain" description="Glycoside hydrolase family 2 catalytic" evidence="6">
    <location>
        <begin position="411"/>
        <end position="497"/>
    </location>
</feature>
<evidence type="ECO:0000313" key="10">
    <source>
        <dbReference type="EMBL" id="TCC91785.1"/>
    </source>
</evidence>
<feature type="domain" description="DUF4982" evidence="8">
    <location>
        <begin position="625"/>
        <end position="681"/>
    </location>
</feature>
<dbReference type="InterPro" id="IPR036156">
    <property type="entry name" value="Beta-gal/glucu_dom_sf"/>
</dbReference>
<comment type="similarity">
    <text evidence="1">Belongs to the glycosyl hydrolase 2 family.</text>
</comment>
<comment type="caution">
    <text evidence="10">The sequence shown here is derived from an EMBL/GenBank/DDBJ whole genome shotgun (WGS) entry which is preliminary data.</text>
</comment>
<organism evidence="10 11">
    <name type="scientific">Pedobacter frigiditerrae</name>
    <dbReference type="NCBI Taxonomy" id="2530452"/>
    <lineage>
        <taxon>Bacteria</taxon>
        <taxon>Pseudomonadati</taxon>
        <taxon>Bacteroidota</taxon>
        <taxon>Sphingobacteriia</taxon>
        <taxon>Sphingobacteriales</taxon>
        <taxon>Sphingobacteriaceae</taxon>
        <taxon>Pedobacter</taxon>
    </lineage>
</organism>
<dbReference type="GO" id="GO:0004553">
    <property type="term" value="F:hydrolase activity, hydrolyzing O-glycosyl compounds"/>
    <property type="evidence" value="ECO:0007669"/>
    <property type="project" value="InterPro"/>
</dbReference>
<feature type="domain" description="Glycosyl hydrolases family 2 sugar binding" evidence="7">
    <location>
        <begin position="114"/>
        <end position="207"/>
    </location>
</feature>
<gene>
    <name evidence="10" type="ORF">EZ428_08515</name>
</gene>
<dbReference type="Pfam" id="PF16355">
    <property type="entry name" value="DUF4982"/>
    <property type="match status" value="1"/>
</dbReference>
<dbReference type="NCBIfam" id="NF041462">
    <property type="entry name" value="GalA"/>
    <property type="match status" value="1"/>
</dbReference>
<dbReference type="InterPro" id="IPR032311">
    <property type="entry name" value="DUF4982"/>
</dbReference>
<feature type="domain" description="Glycoside hydrolase family 2" evidence="9">
    <location>
        <begin position="696"/>
        <end position="756"/>
    </location>
</feature>
<feature type="domain" description="Glycoside hydrolase family 2 immunoglobulin-like beta-sandwich" evidence="5">
    <location>
        <begin position="218"/>
        <end position="322"/>
    </location>
</feature>
<feature type="signal peptide" evidence="4">
    <location>
        <begin position="1"/>
        <end position="21"/>
    </location>
</feature>
<dbReference type="Pfam" id="PF02837">
    <property type="entry name" value="Glyco_hydro_2_N"/>
    <property type="match status" value="1"/>
</dbReference>
<keyword evidence="11" id="KW-1185">Reference proteome</keyword>
<dbReference type="InterPro" id="IPR006102">
    <property type="entry name" value="Ig-like_GH2"/>
</dbReference>
<dbReference type="PRINTS" id="PR00132">
    <property type="entry name" value="GLHYDRLASE2"/>
</dbReference>
<evidence type="ECO:0000259" key="8">
    <source>
        <dbReference type="Pfam" id="PF16355"/>
    </source>
</evidence>
<dbReference type="InterPro" id="IPR048230">
    <property type="entry name" value="GalA-like"/>
</dbReference>
<dbReference type="RefSeq" id="WP_131552724.1">
    <property type="nucleotide sequence ID" value="NZ_SJSK01000002.1"/>
</dbReference>
<reference evidence="10 11" key="1">
    <citation type="submission" date="2019-02" db="EMBL/GenBank/DDBJ databases">
        <title>Pedobacter sp. RP-1-13 sp. nov., isolated from Arctic soil.</title>
        <authorList>
            <person name="Dahal R.H."/>
        </authorList>
    </citation>
    <scope>NUCLEOTIDE SEQUENCE [LARGE SCALE GENOMIC DNA]</scope>
    <source>
        <strain evidence="10 11">RP-1-13</strain>
    </source>
</reference>
<feature type="chain" id="PRO_5020592571" evidence="4">
    <location>
        <begin position="22"/>
        <end position="949"/>
    </location>
</feature>
<name>A0A4R0MX31_9SPHI</name>
<dbReference type="InterPro" id="IPR051913">
    <property type="entry name" value="GH2_Domain-Containing"/>
</dbReference>
<evidence type="ECO:0000256" key="2">
    <source>
        <dbReference type="ARBA" id="ARBA00022801"/>
    </source>
</evidence>
<dbReference type="GO" id="GO:0005975">
    <property type="term" value="P:carbohydrate metabolic process"/>
    <property type="evidence" value="ECO:0007669"/>
    <property type="project" value="InterPro"/>
</dbReference>
<proteinExistence type="inferred from homology"/>
<evidence type="ECO:0000259" key="6">
    <source>
        <dbReference type="Pfam" id="PF02836"/>
    </source>
</evidence>
<dbReference type="InterPro" id="IPR013783">
    <property type="entry name" value="Ig-like_fold"/>
</dbReference>
<dbReference type="InterPro" id="IPR006104">
    <property type="entry name" value="Glyco_hydro_2_N"/>
</dbReference>
<dbReference type="InterPro" id="IPR006103">
    <property type="entry name" value="Glyco_hydro_2_cat"/>
</dbReference>
<dbReference type="InterPro" id="IPR008979">
    <property type="entry name" value="Galactose-bd-like_sf"/>
</dbReference>
<dbReference type="PANTHER" id="PTHR42732">
    <property type="entry name" value="BETA-GALACTOSIDASE"/>
    <property type="match status" value="1"/>
</dbReference>
<evidence type="ECO:0000256" key="1">
    <source>
        <dbReference type="ARBA" id="ARBA00007401"/>
    </source>
</evidence>
<evidence type="ECO:0000256" key="4">
    <source>
        <dbReference type="SAM" id="SignalP"/>
    </source>
</evidence>
<feature type="domain" description="Glycoside hydrolase family 2 catalytic" evidence="6">
    <location>
        <begin position="329"/>
        <end position="407"/>
    </location>
</feature>
<dbReference type="EMBL" id="SJSK01000002">
    <property type="protein sequence ID" value="TCC91785.1"/>
    <property type="molecule type" value="Genomic_DNA"/>
</dbReference>
<protein>
    <submittedName>
        <fullName evidence="10">Glycoside hydrolase family 2 protein</fullName>
    </submittedName>
</protein>
<evidence type="ECO:0000259" key="9">
    <source>
        <dbReference type="Pfam" id="PF18565"/>
    </source>
</evidence>
<keyword evidence="2 10" id="KW-0378">Hydrolase</keyword>
<dbReference type="Proteomes" id="UP000292884">
    <property type="component" value="Unassembled WGS sequence"/>
</dbReference>
<keyword evidence="3" id="KW-0326">Glycosidase</keyword>
<keyword evidence="4" id="KW-0732">Signal</keyword>